<dbReference type="RefSeq" id="WP_368654740.1">
    <property type="nucleotide sequence ID" value="NZ_CP162599.1"/>
</dbReference>
<evidence type="ECO:0000259" key="1">
    <source>
        <dbReference type="Pfam" id="PF05239"/>
    </source>
</evidence>
<dbReference type="EMBL" id="CP162599">
    <property type="protein sequence ID" value="XDK34063.1"/>
    <property type="molecule type" value="Genomic_DNA"/>
</dbReference>
<gene>
    <name evidence="2" type="ORF">AB4Y30_06860</name>
</gene>
<evidence type="ECO:0000313" key="2">
    <source>
        <dbReference type="EMBL" id="XDK34063.1"/>
    </source>
</evidence>
<dbReference type="InterPro" id="IPR027275">
    <property type="entry name" value="PRC-brl_dom"/>
</dbReference>
<dbReference type="AlphaFoldDB" id="A0AB39HWD5"/>
<dbReference type="PANTHER" id="PTHR40061:SF1">
    <property type="entry name" value="SPORULATION PROTEIN YLMC-RELATED"/>
    <property type="match status" value="1"/>
</dbReference>
<dbReference type="InterPro" id="IPR011033">
    <property type="entry name" value="PRC_barrel-like_sf"/>
</dbReference>
<feature type="domain" description="PRC-barrel" evidence="1">
    <location>
        <begin position="2"/>
        <end position="78"/>
    </location>
</feature>
<protein>
    <submittedName>
        <fullName evidence="2">YlmC/YmxH family sporulation protein</fullName>
    </submittedName>
</protein>
<reference evidence="2" key="1">
    <citation type="submission" date="2024-07" db="EMBL/GenBank/DDBJ databases">
        <title>Halotolerant mesophilic bacterium Ornithinibacillus sp. 4-3, sp. nov., isolated from soil.</title>
        <authorList>
            <person name="Sidarenka A.V."/>
            <person name="Guliayeva D.E."/>
            <person name="Leanovich S.I."/>
            <person name="Hileuskaya K.S."/>
            <person name="Akhremchuk A.E."/>
            <person name="Sikolenko M.A."/>
            <person name="Valentovich L.N."/>
        </authorList>
    </citation>
    <scope>NUCLEOTIDE SEQUENCE</scope>
    <source>
        <strain evidence="2">4-3</strain>
    </source>
</reference>
<sequence length="80" mass="9142">MIKLSELQLKEVIVVQGGRRLGYIYDLEINSSTGYIEAVIITNKNKQHIFGKAEEYIIDWKQIVTIGLDVILVQYDDGEV</sequence>
<dbReference type="NCBIfam" id="TIGR02888">
    <property type="entry name" value="spore_YlmC_YmxH"/>
    <property type="match status" value="1"/>
</dbReference>
<dbReference type="SUPFAM" id="SSF50346">
    <property type="entry name" value="PRC-barrel domain"/>
    <property type="match status" value="1"/>
</dbReference>
<organism evidence="2">
    <name type="scientific">Ornithinibacillus sp. 4-3</name>
    <dbReference type="NCBI Taxonomy" id="3231488"/>
    <lineage>
        <taxon>Bacteria</taxon>
        <taxon>Bacillati</taxon>
        <taxon>Bacillota</taxon>
        <taxon>Bacilli</taxon>
        <taxon>Bacillales</taxon>
        <taxon>Bacillaceae</taxon>
        <taxon>Ornithinibacillus</taxon>
    </lineage>
</organism>
<name>A0AB39HWD5_9BACI</name>
<dbReference type="Pfam" id="PF05239">
    <property type="entry name" value="PRC"/>
    <property type="match status" value="1"/>
</dbReference>
<proteinExistence type="predicted"/>
<dbReference type="Gene3D" id="2.30.30.240">
    <property type="entry name" value="PRC-barrel domain"/>
    <property type="match status" value="1"/>
</dbReference>
<dbReference type="InterPro" id="IPR014238">
    <property type="entry name" value="Spore_YlmC/YmxH"/>
</dbReference>
<dbReference type="PANTHER" id="PTHR40061">
    <property type="entry name" value="SPORULATION PROTEIN YLMC-RELATED"/>
    <property type="match status" value="1"/>
</dbReference>
<accession>A0AB39HWD5</accession>